<dbReference type="Pfam" id="PF01494">
    <property type="entry name" value="FAD_binding_3"/>
    <property type="match status" value="2"/>
</dbReference>
<name>A0A1M2VC10_TRAPU</name>
<dbReference type="PANTHER" id="PTHR46972">
    <property type="entry name" value="MONOOXYGENASE ASQM-RELATED"/>
    <property type="match status" value="1"/>
</dbReference>
<dbReference type="PANTHER" id="PTHR46972:SF1">
    <property type="entry name" value="FAD DEPENDENT OXIDOREDUCTASE DOMAIN-CONTAINING PROTEIN"/>
    <property type="match status" value="1"/>
</dbReference>
<dbReference type="Proteomes" id="UP000184267">
    <property type="component" value="Unassembled WGS sequence"/>
</dbReference>
<keyword evidence="3" id="KW-0560">Oxidoreductase</keyword>
<evidence type="ECO:0000256" key="2">
    <source>
        <dbReference type="ARBA" id="ARBA00022827"/>
    </source>
</evidence>
<keyword evidence="4" id="KW-0503">Monooxygenase</keyword>
<protein>
    <submittedName>
        <fullName evidence="6">Tetracycline resistance protein from transposon</fullName>
    </submittedName>
</protein>
<dbReference type="GO" id="GO:0071949">
    <property type="term" value="F:FAD binding"/>
    <property type="evidence" value="ECO:0007669"/>
    <property type="project" value="InterPro"/>
</dbReference>
<evidence type="ECO:0000256" key="1">
    <source>
        <dbReference type="ARBA" id="ARBA00022630"/>
    </source>
</evidence>
<keyword evidence="7" id="KW-1185">Reference proteome</keyword>
<evidence type="ECO:0000313" key="6">
    <source>
        <dbReference type="EMBL" id="OJT05201.1"/>
    </source>
</evidence>
<dbReference type="OMA" id="MQDGFEL"/>
<evidence type="ECO:0000256" key="3">
    <source>
        <dbReference type="ARBA" id="ARBA00023002"/>
    </source>
</evidence>
<feature type="domain" description="FAD-binding" evidence="5">
    <location>
        <begin position="15"/>
        <end position="192"/>
    </location>
</feature>
<proteinExistence type="predicted"/>
<reference evidence="6 7" key="1">
    <citation type="submission" date="2016-10" db="EMBL/GenBank/DDBJ databases">
        <title>Genome sequence of the basidiomycete white-rot fungus Trametes pubescens.</title>
        <authorList>
            <person name="Makela M.R."/>
            <person name="Granchi Z."/>
            <person name="Peng M."/>
            <person name="De Vries R.P."/>
            <person name="Grigoriev I."/>
            <person name="Riley R."/>
            <person name="Hilden K."/>
        </authorList>
    </citation>
    <scope>NUCLEOTIDE SEQUENCE [LARGE SCALE GENOMIC DNA]</scope>
    <source>
        <strain evidence="6 7">FBCC735</strain>
    </source>
</reference>
<organism evidence="6 7">
    <name type="scientific">Trametes pubescens</name>
    <name type="common">White-rot fungus</name>
    <dbReference type="NCBI Taxonomy" id="154538"/>
    <lineage>
        <taxon>Eukaryota</taxon>
        <taxon>Fungi</taxon>
        <taxon>Dikarya</taxon>
        <taxon>Basidiomycota</taxon>
        <taxon>Agaricomycotina</taxon>
        <taxon>Agaricomycetes</taxon>
        <taxon>Polyporales</taxon>
        <taxon>Polyporaceae</taxon>
        <taxon>Trametes</taxon>
    </lineage>
</organism>
<dbReference type="OrthoDB" id="655030at2759"/>
<dbReference type="Gene3D" id="3.50.50.60">
    <property type="entry name" value="FAD/NAD(P)-binding domain"/>
    <property type="match status" value="1"/>
</dbReference>
<dbReference type="SUPFAM" id="SSF51905">
    <property type="entry name" value="FAD/NAD(P)-binding domain"/>
    <property type="match status" value="1"/>
</dbReference>
<dbReference type="AlphaFoldDB" id="A0A1M2VC10"/>
<comment type="caution">
    <text evidence="6">The sequence shown here is derived from an EMBL/GenBank/DDBJ whole genome shotgun (WGS) entry which is preliminary data.</text>
</comment>
<accession>A0A1M2VC10</accession>
<gene>
    <name evidence="6" type="ORF">TRAPUB_4026</name>
</gene>
<feature type="domain" description="FAD-binding" evidence="5">
    <location>
        <begin position="305"/>
        <end position="345"/>
    </location>
</feature>
<evidence type="ECO:0000313" key="7">
    <source>
        <dbReference type="Proteomes" id="UP000184267"/>
    </source>
</evidence>
<keyword evidence="1" id="KW-0285">Flavoprotein</keyword>
<dbReference type="InterPro" id="IPR002938">
    <property type="entry name" value="FAD-bd"/>
</dbReference>
<dbReference type="GO" id="GO:0004497">
    <property type="term" value="F:monooxygenase activity"/>
    <property type="evidence" value="ECO:0007669"/>
    <property type="project" value="UniProtKB-KW"/>
</dbReference>
<keyword evidence="2" id="KW-0274">FAD</keyword>
<sequence length="404" mass="44219">MSTPSNSANPTQPRIAIVGGGPAGLVILLTLHKRGIPATLYEREADSDSRAHLGGMLDLEWESGQLALRENGMEDSFKKYSRRDAQEFRVGGKDGVVLLRHDDANPDSDDLRHARPEIDRYVLREIMLNAVPKESVKWDHALAAIRPLDNGEHELTFANGSVVVADMIVGADGGNSRIRPLLSPAMPLYHGITGAEVSLAPSVAALPENRDISDGVGKGTCFLAEGEKLVVFQRNGTGRIRSYLLHRNAIDWTLPRDPKEAKKVLVGMFADWAPWIRHFIEQGDEDAIYVRPLLDLVVGHRWEHKSGVTIIGDAAHLMSPFAGAGANLAMQDGFELGVVLADTVSKKLAREEREAAVAAWEEEMFVRSEKFAAITLRNLELFFGSGTPHSAIKAFQDEIEQGGI</sequence>
<dbReference type="PRINTS" id="PR00420">
    <property type="entry name" value="RNGMNOXGNASE"/>
</dbReference>
<dbReference type="InterPro" id="IPR036188">
    <property type="entry name" value="FAD/NAD-bd_sf"/>
</dbReference>
<dbReference type="STRING" id="154538.A0A1M2VC10"/>
<dbReference type="EMBL" id="MNAD01001480">
    <property type="protein sequence ID" value="OJT05201.1"/>
    <property type="molecule type" value="Genomic_DNA"/>
</dbReference>
<evidence type="ECO:0000259" key="5">
    <source>
        <dbReference type="Pfam" id="PF01494"/>
    </source>
</evidence>
<evidence type="ECO:0000256" key="4">
    <source>
        <dbReference type="ARBA" id="ARBA00023033"/>
    </source>
</evidence>